<keyword evidence="11" id="KW-1185">Reference proteome</keyword>
<comment type="subcellular location">
    <subcellularLocation>
        <location evidence="1">Nucleus</location>
        <location evidence="1">Nucleolus</location>
    </subcellularLocation>
</comment>
<dbReference type="GO" id="GO:2000234">
    <property type="term" value="P:positive regulation of rRNA processing"/>
    <property type="evidence" value="ECO:0007669"/>
    <property type="project" value="TreeGrafter"/>
</dbReference>
<keyword evidence="2" id="KW-0690">Ribosome biogenesis</keyword>
<dbReference type="GO" id="GO:0045943">
    <property type="term" value="P:positive regulation of transcription by RNA polymerase I"/>
    <property type="evidence" value="ECO:0007669"/>
    <property type="project" value="InterPro"/>
</dbReference>
<dbReference type="Gene3D" id="2.130.10.10">
    <property type="entry name" value="YVTN repeat-like/Quinoprotein amine dehydrogenase"/>
    <property type="match status" value="2"/>
</dbReference>
<dbReference type="Pfam" id="PF23869">
    <property type="entry name" value="Beta-prop_WDR75_1st"/>
    <property type="match status" value="1"/>
</dbReference>
<sequence length="911" mass="98871">MASPLARQKRNRVSDAAEKPRSTEDRVKRRRFSETSEAQKIEPVKPVSAEGVSNSNVQVQDVSRCSTLAPWSFSRPLAGRYSNLDPILTADEAYLFVGLETAVQVFATSTSRLSRTLQMETGQKVVGYKLCPADSENIYIFTSGSVTKWHWNSGKRLSRWETSCTTLSADLASMESGAEFTTLFFSIELQNGGKRQIVINTSGDKKLQSVTALHTNKRIHDLKVIQGGRIIIASDGQHILLGSTASAELENLETVQYSWREATLPVSTTCFDLRESAPAARSKTPDTRDSESIDLVVGESGGAILIYQDILASLFGKQNSDKKPSPRKLHWHRGPVNSVRWSQDGNYIISGGQESVMVLWQLDTGRKQFLPHLSSPICNIVVSPQGNSYVVKLADNSTMILSARELQPSTTITGLQVCPEVASRLDPFLNAPHGVVATLHPQRPEQLLIAVPAFHQINQHGPQAANSAVLQTFDIRADAHISRQALARTNATTLSVSPEGSLIVAPDIKHMGIVQDATWLATVDSWSSPSQDTEALDRHIPSLNSPSVRSEVFLKFWKWNASSDIWELVTRIDGPHFTNNRHAAVLSLVSRPSAHEFATLGADKSLRFWGPTARYRSGLKAPDQPELQLDTWKCRSSLDLTGCLDNPQASPLDTACMAFSEDGSVLAVCLPSGSGANDGLVLLVDARTSTVHYRRTGVFPGAPSSVDFLGRHLIVASTQSVAVWDTVDDVVKTIQLSEPAGSAGTGSFQLVAANPKTKSFAIATRAPEGGSSTSQKKRHKRTRFHIKIYDVPSFELVFSDSLRSCPLALLSDAYSGDYIIVDGTASVQRLGCLDKVSQKGVQSREVTGHLQSGLASLFNRGHVGISSQAGDEESLSPQTKGLASVFGDSPSFSLPSLGVLFRNVVQTLGAH</sequence>
<comment type="caution">
    <text evidence="10">The sequence shown here is derived from an EMBL/GenBank/DDBJ whole genome shotgun (WGS) entry which is preliminary data.</text>
</comment>
<evidence type="ECO:0000256" key="9">
    <source>
        <dbReference type="SAM" id="MobiDB-lite"/>
    </source>
</evidence>
<feature type="compositionally biased region" description="Basic and acidic residues" evidence="9">
    <location>
        <begin position="12"/>
        <end position="43"/>
    </location>
</feature>
<dbReference type="GO" id="GO:0006364">
    <property type="term" value="P:rRNA processing"/>
    <property type="evidence" value="ECO:0007669"/>
    <property type="project" value="UniProtKB-KW"/>
</dbReference>
<dbReference type="InterPro" id="IPR053826">
    <property type="entry name" value="WDR75"/>
</dbReference>
<dbReference type="GO" id="GO:0032040">
    <property type="term" value="C:small-subunit processome"/>
    <property type="evidence" value="ECO:0007669"/>
    <property type="project" value="InterPro"/>
</dbReference>
<dbReference type="Proteomes" id="UP001141434">
    <property type="component" value="Unassembled WGS sequence"/>
</dbReference>
<dbReference type="InterPro" id="IPR011047">
    <property type="entry name" value="Quinoprotein_ADH-like_sf"/>
</dbReference>
<reference evidence="10" key="1">
    <citation type="submission" date="2022-11" db="EMBL/GenBank/DDBJ databases">
        <authorList>
            <person name="Petersen C."/>
        </authorList>
    </citation>
    <scope>NUCLEOTIDE SEQUENCE</scope>
    <source>
        <strain evidence="10">IBT 34128</strain>
    </source>
</reference>
<dbReference type="SMART" id="SM00320">
    <property type="entry name" value="WD40"/>
    <property type="match status" value="2"/>
</dbReference>
<evidence type="ECO:0000256" key="4">
    <source>
        <dbReference type="ARBA" id="ARBA00022574"/>
    </source>
</evidence>
<dbReference type="EMBL" id="JAPMSZ010000007">
    <property type="protein sequence ID" value="KAJ5096264.1"/>
    <property type="molecule type" value="Genomic_DNA"/>
</dbReference>
<dbReference type="GeneID" id="81395370"/>
<evidence type="ECO:0000256" key="3">
    <source>
        <dbReference type="ARBA" id="ARBA00022552"/>
    </source>
</evidence>
<dbReference type="OrthoDB" id="4096at2759"/>
<evidence type="ECO:0000256" key="8">
    <source>
        <dbReference type="PROSITE-ProRule" id="PRU00221"/>
    </source>
</evidence>
<keyword evidence="7" id="KW-0539">Nucleus</keyword>
<reference evidence="10" key="2">
    <citation type="journal article" date="2023" name="IMA Fungus">
        <title>Comparative genomic study of the Penicillium genus elucidates a diverse pangenome and 15 lateral gene transfer events.</title>
        <authorList>
            <person name="Petersen C."/>
            <person name="Sorensen T."/>
            <person name="Nielsen M.R."/>
            <person name="Sondergaard T.E."/>
            <person name="Sorensen J.L."/>
            <person name="Fitzpatrick D.A."/>
            <person name="Frisvad J.C."/>
            <person name="Nielsen K.L."/>
        </authorList>
    </citation>
    <scope>NUCLEOTIDE SEQUENCE</scope>
    <source>
        <strain evidence="10">IBT 34128</strain>
    </source>
</reference>
<feature type="region of interest" description="Disordered" evidence="9">
    <location>
        <begin position="1"/>
        <end position="53"/>
    </location>
</feature>
<dbReference type="PANTHER" id="PTHR44215:SF1">
    <property type="entry name" value="WD REPEAT-CONTAINING PROTEIN 75"/>
    <property type="match status" value="1"/>
</dbReference>
<dbReference type="InterPro" id="IPR001680">
    <property type="entry name" value="WD40_rpt"/>
</dbReference>
<dbReference type="GO" id="GO:0003723">
    <property type="term" value="F:RNA binding"/>
    <property type="evidence" value="ECO:0007669"/>
    <property type="project" value="InterPro"/>
</dbReference>
<keyword evidence="4 8" id="KW-0853">WD repeat</keyword>
<dbReference type="PROSITE" id="PS50294">
    <property type="entry name" value="WD_REPEATS_REGION"/>
    <property type="match status" value="1"/>
</dbReference>
<evidence type="ECO:0000256" key="6">
    <source>
        <dbReference type="ARBA" id="ARBA00023163"/>
    </source>
</evidence>
<keyword evidence="6" id="KW-0804">Transcription</keyword>
<dbReference type="PROSITE" id="PS50082">
    <property type="entry name" value="WD_REPEATS_2"/>
    <property type="match status" value="1"/>
</dbReference>
<organism evidence="10 11">
    <name type="scientific">Penicillium alfredii</name>
    <dbReference type="NCBI Taxonomy" id="1506179"/>
    <lineage>
        <taxon>Eukaryota</taxon>
        <taxon>Fungi</taxon>
        <taxon>Dikarya</taxon>
        <taxon>Ascomycota</taxon>
        <taxon>Pezizomycotina</taxon>
        <taxon>Eurotiomycetes</taxon>
        <taxon>Eurotiomycetidae</taxon>
        <taxon>Eurotiales</taxon>
        <taxon>Aspergillaceae</taxon>
        <taxon>Penicillium</taxon>
    </lineage>
</organism>
<evidence type="ECO:0000313" key="10">
    <source>
        <dbReference type="EMBL" id="KAJ5096264.1"/>
    </source>
</evidence>
<dbReference type="RefSeq" id="XP_056511815.1">
    <property type="nucleotide sequence ID" value="XM_056656202.1"/>
</dbReference>
<evidence type="ECO:0000256" key="1">
    <source>
        <dbReference type="ARBA" id="ARBA00004604"/>
    </source>
</evidence>
<accession>A0A9W9F9W7</accession>
<dbReference type="AlphaFoldDB" id="A0A9W9F9W7"/>
<proteinExistence type="predicted"/>
<protein>
    <submittedName>
        <fullName evidence="10">Uncharacterized protein</fullName>
    </submittedName>
</protein>
<dbReference type="InterPro" id="IPR015943">
    <property type="entry name" value="WD40/YVTN_repeat-like_dom_sf"/>
</dbReference>
<keyword evidence="3" id="KW-0698">rRNA processing</keyword>
<dbReference type="PANTHER" id="PTHR44215">
    <property type="entry name" value="WD REPEAT-CONTAINING PROTEIN 75"/>
    <property type="match status" value="1"/>
</dbReference>
<evidence type="ECO:0000313" key="11">
    <source>
        <dbReference type="Proteomes" id="UP001141434"/>
    </source>
</evidence>
<keyword evidence="5" id="KW-0677">Repeat</keyword>
<evidence type="ECO:0000256" key="2">
    <source>
        <dbReference type="ARBA" id="ARBA00022517"/>
    </source>
</evidence>
<name>A0A9W9F9W7_9EURO</name>
<evidence type="ECO:0000256" key="5">
    <source>
        <dbReference type="ARBA" id="ARBA00022737"/>
    </source>
</evidence>
<evidence type="ECO:0000256" key="7">
    <source>
        <dbReference type="ARBA" id="ARBA00023242"/>
    </source>
</evidence>
<dbReference type="SUPFAM" id="SSF50998">
    <property type="entry name" value="Quinoprotein alcohol dehydrogenase-like"/>
    <property type="match status" value="1"/>
</dbReference>
<feature type="repeat" description="WD" evidence="8">
    <location>
        <begin position="329"/>
        <end position="370"/>
    </location>
</feature>
<gene>
    <name evidence="10" type="ORF">NUU61_005620</name>
</gene>